<dbReference type="NCBIfam" id="NF045611">
    <property type="entry name" value="small_CydP"/>
    <property type="match status" value="1"/>
</dbReference>
<sequence>MSLSDRRLLVELGAVLVIKVAIIMLIKFVYFRPQVEQAPVDQYFLQNPREARTTEPASPTEIIGKEP</sequence>
<evidence type="ECO:0000313" key="3">
    <source>
        <dbReference type="EMBL" id="WOX05118.1"/>
    </source>
</evidence>
<dbReference type="Proteomes" id="UP001302477">
    <property type="component" value="Chromosome"/>
</dbReference>
<evidence type="ECO:0000256" key="2">
    <source>
        <dbReference type="SAM" id="Phobius"/>
    </source>
</evidence>
<keyword evidence="4" id="KW-1185">Reference proteome</keyword>
<dbReference type="KEGG" id="mpaf:R5R33_15435"/>
<keyword evidence="2" id="KW-0472">Membrane</keyword>
<dbReference type="RefSeq" id="WP_318953592.1">
    <property type="nucleotide sequence ID" value="NZ_CP137555.1"/>
</dbReference>
<dbReference type="InterPro" id="IPR054636">
    <property type="entry name" value="CydP"/>
</dbReference>
<feature type="region of interest" description="Disordered" evidence="1">
    <location>
        <begin position="48"/>
        <end position="67"/>
    </location>
</feature>
<gene>
    <name evidence="3" type="ORF">R5R33_15435</name>
</gene>
<name>A0AAU0MYE3_9GAMM</name>
<keyword evidence="2" id="KW-0812">Transmembrane</keyword>
<organism evidence="3 4">
    <name type="scientific">Microbulbifer pacificus</name>
    <dbReference type="NCBI Taxonomy" id="407164"/>
    <lineage>
        <taxon>Bacteria</taxon>
        <taxon>Pseudomonadati</taxon>
        <taxon>Pseudomonadota</taxon>
        <taxon>Gammaproteobacteria</taxon>
        <taxon>Cellvibrionales</taxon>
        <taxon>Microbulbiferaceae</taxon>
        <taxon>Microbulbifer</taxon>
    </lineage>
</organism>
<keyword evidence="2" id="KW-1133">Transmembrane helix</keyword>
<accession>A0AAU0MYE3</accession>
<evidence type="ECO:0000313" key="4">
    <source>
        <dbReference type="Proteomes" id="UP001302477"/>
    </source>
</evidence>
<dbReference type="AlphaFoldDB" id="A0AAU0MYE3"/>
<evidence type="ECO:0000256" key="1">
    <source>
        <dbReference type="SAM" id="MobiDB-lite"/>
    </source>
</evidence>
<protein>
    <submittedName>
        <fullName evidence="3">Uncharacterized protein</fullName>
    </submittedName>
</protein>
<dbReference type="EMBL" id="CP137555">
    <property type="protein sequence ID" value="WOX05118.1"/>
    <property type="molecule type" value="Genomic_DNA"/>
</dbReference>
<feature type="transmembrane region" description="Helical" evidence="2">
    <location>
        <begin position="12"/>
        <end position="30"/>
    </location>
</feature>
<reference evidence="3 4" key="1">
    <citation type="submission" date="2023-10" db="EMBL/GenBank/DDBJ databases">
        <title>Description of Microbulbifer bruguierae sp. nov., isolated from the sediments of mangrove plant Bruguiera sexangula and comparative genomic analyses of the genus Microbulbifer.</title>
        <authorList>
            <person name="Long M."/>
        </authorList>
    </citation>
    <scope>NUCLEOTIDE SEQUENCE [LARGE SCALE GENOMIC DNA]</scope>
    <source>
        <strain evidence="3 4">SPO729</strain>
    </source>
</reference>
<proteinExistence type="predicted"/>